<keyword evidence="3" id="KW-1185">Reference proteome</keyword>
<organism evidence="2 3">
    <name type="scientific">Thiorhodococcus drewsii AZ1</name>
    <dbReference type="NCBI Taxonomy" id="765913"/>
    <lineage>
        <taxon>Bacteria</taxon>
        <taxon>Pseudomonadati</taxon>
        <taxon>Pseudomonadota</taxon>
        <taxon>Gammaproteobacteria</taxon>
        <taxon>Chromatiales</taxon>
        <taxon>Chromatiaceae</taxon>
        <taxon>Thiorhodococcus</taxon>
    </lineage>
</organism>
<evidence type="ECO:0000313" key="3">
    <source>
        <dbReference type="Proteomes" id="UP000004200"/>
    </source>
</evidence>
<accession>G2DZR5</accession>
<dbReference type="Proteomes" id="UP000004200">
    <property type="component" value="Unassembled WGS sequence"/>
</dbReference>
<reference evidence="2 3" key="1">
    <citation type="submission" date="2011-06" db="EMBL/GenBank/DDBJ databases">
        <title>The draft genome of Thiorhodococcus drewsii AZ1.</title>
        <authorList>
            <consortium name="US DOE Joint Genome Institute (JGI-PGF)"/>
            <person name="Lucas S."/>
            <person name="Han J."/>
            <person name="Lapidus A."/>
            <person name="Cheng J.-F."/>
            <person name="Goodwin L."/>
            <person name="Pitluck S."/>
            <person name="Peters L."/>
            <person name="Land M.L."/>
            <person name="Hauser L."/>
            <person name="Vogl K."/>
            <person name="Liu Z."/>
            <person name="Imhoff J."/>
            <person name="Thiel V."/>
            <person name="Frigaard N.-U."/>
            <person name="Bryant D.A."/>
            <person name="Woyke T.J."/>
        </authorList>
    </citation>
    <scope>NUCLEOTIDE SEQUENCE [LARGE SCALE GENOMIC DNA]</scope>
    <source>
        <strain evidence="2 3">AZ1</strain>
    </source>
</reference>
<keyword evidence="2" id="KW-0808">Transferase</keyword>
<protein>
    <submittedName>
        <fullName evidence="2">Methyltransferase type 11</fullName>
    </submittedName>
</protein>
<dbReference type="STRING" id="765913.ThidrDRAFT_1528"/>
<dbReference type="EMBL" id="AFWT01000009">
    <property type="protein sequence ID" value="EGV31954.1"/>
    <property type="molecule type" value="Genomic_DNA"/>
</dbReference>
<dbReference type="AlphaFoldDB" id="G2DZR5"/>
<evidence type="ECO:0000259" key="1">
    <source>
        <dbReference type="Pfam" id="PF08241"/>
    </source>
</evidence>
<dbReference type="SUPFAM" id="SSF53335">
    <property type="entry name" value="S-adenosyl-L-methionine-dependent methyltransferases"/>
    <property type="match status" value="1"/>
</dbReference>
<comment type="caution">
    <text evidence="2">The sequence shown here is derived from an EMBL/GenBank/DDBJ whole genome shotgun (WGS) entry which is preliminary data.</text>
</comment>
<keyword evidence="2" id="KW-0489">Methyltransferase</keyword>
<dbReference type="InterPro" id="IPR013216">
    <property type="entry name" value="Methyltransf_11"/>
</dbReference>
<dbReference type="InterPro" id="IPR029063">
    <property type="entry name" value="SAM-dependent_MTases_sf"/>
</dbReference>
<gene>
    <name evidence="2" type="ORF">ThidrDRAFT_1528</name>
</gene>
<name>G2DZR5_9GAMM</name>
<evidence type="ECO:0000313" key="2">
    <source>
        <dbReference type="EMBL" id="EGV31954.1"/>
    </source>
</evidence>
<sequence length="81" mass="9510">MDMLLQARRKTERQPGENRTWMIVGDAEQLPLKDHSIDYVVCIRFLNWLSGAHLDQVLTECRRVARRGLIWDPRPLRIAAL</sequence>
<proteinExistence type="predicted"/>
<dbReference type="Gene3D" id="3.40.50.150">
    <property type="entry name" value="Vaccinia Virus protein VP39"/>
    <property type="match status" value="1"/>
</dbReference>
<dbReference type="GO" id="GO:0008757">
    <property type="term" value="F:S-adenosylmethionine-dependent methyltransferase activity"/>
    <property type="evidence" value="ECO:0007669"/>
    <property type="project" value="InterPro"/>
</dbReference>
<dbReference type="Pfam" id="PF08241">
    <property type="entry name" value="Methyltransf_11"/>
    <property type="match status" value="1"/>
</dbReference>
<feature type="domain" description="Methyltransferase type 11" evidence="1">
    <location>
        <begin position="3"/>
        <end position="68"/>
    </location>
</feature>
<dbReference type="GO" id="GO:0032259">
    <property type="term" value="P:methylation"/>
    <property type="evidence" value="ECO:0007669"/>
    <property type="project" value="UniProtKB-KW"/>
</dbReference>